<dbReference type="Proteomes" id="UP001432062">
    <property type="component" value="Chromosome"/>
</dbReference>
<dbReference type="PANTHER" id="PTHR38436">
    <property type="entry name" value="POLYKETIDE CYCLASE SNOAL-LIKE DOMAIN"/>
    <property type="match status" value="1"/>
</dbReference>
<dbReference type="RefSeq" id="WP_327095566.1">
    <property type="nucleotide sequence ID" value="NZ_CP109149.1"/>
</dbReference>
<feature type="domain" description="SnoaL-like" evidence="1">
    <location>
        <begin position="17"/>
        <end position="114"/>
    </location>
</feature>
<evidence type="ECO:0000259" key="1">
    <source>
        <dbReference type="Pfam" id="PF12680"/>
    </source>
</evidence>
<proteinExistence type="predicted"/>
<name>A0ABZ1YGD1_9NOCA</name>
<dbReference type="Gene3D" id="3.10.450.50">
    <property type="match status" value="1"/>
</dbReference>
<evidence type="ECO:0000313" key="2">
    <source>
        <dbReference type="EMBL" id="WUV42257.1"/>
    </source>
</evidence>
<dbReference type="SUPFAM" id="SSF54427">
    <property type="entry name" value="NTF2-like"/>
    <property type="match status" value="1"/>
</dbReference>
<dbReference type="InterPro" id="IPR037401">
    <property type="entry name" value="SnoaL-like"/>
</dbReference>
<reference evidence="2" key="1">
    <citation type="submission" date="2022-10" db="EMBL/GenBank/DDBJ databases">
        <title>The complete genomes of actinobacterial strains from the NBC collection.</title>
        <authorList>
            <person name="Joergensen T.S."/>
            <person name="Alvarez Arevalo M."/>
            <person name="Sterndorff E.B."/>
            <person name="Faurdal D."/>
            <person name="Vuksanovic O."/>
            <person name="Mourched A.-S."/>
            <person name="Charusanti P."/>
            <person name="Shaw S."/>
            <person name="Blin K."/>
            <person name="Weber T."/>
        </authorList>
    </citation>
    <scope>NUCLEOTIDE SEQUENCE</scope>
    <source>
        <strain evidence="2">NBC_01482</strain>
    </source>
</reference>
<dbReference type="InterPro" id="IPR032710">
    <property type="entry name" value="NTF2-like_dom_sf"/>
</dbReference>
<dbReference type="InterPro" id="IPR009959">
    <property type="entry name" value="Cyclase_SnoaL-like"/>
</dbReference>
<gene>
    <name evidence="2" type="ORF">OG563_23560</name>
</gene>
<dbReference type="Pfam" id="PF12680">
    <property type="entry name" value="SnoaL_2"/>
    <property type="match status" value="1"/>
</dbReference>
<organism evidence="2 3">
    <name type="scientific">Nocardia vinacea</name>
    <dbReference type="NCBI Taxonomy" id="96468"/>
    <lineage>
        <taxon>Bacteria</taxon>
        <taxon>Bacillati</taxon>
        <taxon>Actinomycetota</taxon>
        <taxon>Actinomycetes</taxon>
        <taxon>Mycobacteriales</taxon>
        <taxon>Nocardiaceae</taxon>
        <taxon>Nocardia</taxon>
    </lineage>
</organism>
<keyword evidence="3" id="KW-1185">Reference proteome</keyword>
<dbReference type="EMBL" id="CP109441">
    <property type="protein sequence ID" value="WUV42257.1"/>
    <property type="molecule type" value="Genomic_DNA"/>
</dbReference>
<accession>A0ABZ1YGD1</accession>
<sequence length="132" mass="14524">MTSTSVDPKLESNRQTVLAFYEAAFNAKNFEAAAEFFGTHYTQHNPEIADGFDGLLARLTGLKEGAPKLRVEVKRIVAEGDYVVAHVHGVREPGDRGLAIMDIFRLADGKLVEHWDVIQPVPEQAANANGMF</sequence>
<protein>
    <submittedName>
        <fullName evidence="2">Nuclear transport factor 2 family protein</fullName>
    </submittedName>
</protein>
<evidence type="ECO:0000313" key="3">
    <source>
        <dbReference type="Proteomes" id="UP001432062"/>
    </source>
</evidence>
<dbReference type="PANTHER" id="PTHR38436:SF1">
    <property type="entry name" value="ESTER CYCLASE"/>
    <property type="match status" value="1"/>
</dbReference>